<evidence type="ECO:0000313" key="2">
    <source>
        <dbReference type="EMBL" id="OWY92028.1"/>
    </source>
</evidence>
<sequence length="371" mass="41383">MRILKLKRIADLKDPVTAPATLANRFDATMKLISLLKEAGMIPGSFDADALFDLDLDVIQTTSRDLFQKLKILVGEVPQSPDPLPLTTTDAVDNLTVSSHYASAAEDGSDASSEPPRRMSLEPAGASMLEARSKIRRSSPARSSRRDNGSAPTDQATATESSDRSVGTLQKFFNAAMDRYLAEEREANEDLVSTRLQHQGSQDVEMESIRSSDHGSRWEYDPDDVDFPTSTQATVANAAAESTGSTMIQRVRISAISDLKDFTGKDQDEDQARAWISKVKSAFMRYKASDDETCLTFADLLAGSAKNWYRQLSRSTRNKWSDILRSFQIQYCGLGVSVARQYYHTRRRSDESPLDYLYRLNVARLRARLKI</sequence>
<dbReference type="AlphaFoldDB" id="A0A225UG85"/>
<feature type="compositionally biased region" description="Polar residues" evidence="1">
    <location>
        <begin position="150"/>
        <end position="165"/>
    </location>
</feature>
<evidence type="ECO:0000256" key="1">
    <source>
        <dbReference type="SAM" id="MobiDB-lite"/>
    </source>
</evidence>
<organism evidence="2 3">
    <name type="scientific">Phytophthora megakarya</name>
    <dbReference type="NCBI Taxonomy" id="4795"/>
    <lineage>
        <taxon>Eukaryota</taxon>
        <taxon>Sar</taxon>
        <taxon>Stramenopiles</taxon>
        <taxon>Oomycota</taxon>
        <taxon>Peronosporomycetes</taxon>
        <taxon>Peronosporales</taxon>
        <taxon>Peronosporaceae</taxon>
        <taxon>Phytophthora</taxon>
    </lineage>
</organism>
<proteinExistence type="predicted"/>
<dbReference type="Proteomes" id="UP000198211">
    <property type="component" value="Unassembled WGS sequence"/>
</dbReference>
<dbReference type="OrthoDB" id="164577at2759"/>
<feature type="compositionally biased region" description="Basic and acidic residues" evidence="1">
    <location>
        <begin position="207"/>
        <end position="217"/>
    </location>
</feature>
<feature type="region of interest" description="Disordered" evidence="1">
    <location>
        <begin position="102"/>
        <end position="165"/>
    </location>
</feature>
<dbReference type="EMBL" id="NBNE01018947">
    <property type="protein sequence ID" value="OWY92028.1"/>
    <property type="molecule type" value="Genomic_DNA"/>
</dbReference>
<evidence type="ECO:0000313" key="3">
    <source>
        <dbReference type="Proteomes" id="UP000198211"/>
    </source>
</evidence>
<name>A0A225UG85_9STRA</name>
<keyword evidence="3" id="KW-1185">Reference proteome</keyword>
<comment type="caution">
    <text evidence="2">The sequence shown here is derived from an EMBL/GenBank/DDBJ whole genome shotgun (WGS) entry which is preliminary data.</text>
</comment>
<accession>A0A225UG85</accession>
<gene>
    <name evidence="2" type="ORF">PHMEG_00039131</name>
</gene>
<feature type="region of interest" description="Disordered" evidence="1">
    <location>
        <begin position="196"/>
        <end position="217"/>
    </location>
</feature>
<evidence type="ECO:0008006" key="4">
    <source>
        <dbReference type="Google" id="ProtNLM"/>
    </source>
</evidence>
<protein>
    <recommendedName>
        <fullName evidence="4">Retrotransposon gag domain-containing protein</fullName>
    </recommendedName>
</protein>
<reference evidence="3" key="1">
    <citation type="submission" date="2017-03" db="EMBL/GenBank/DDBJ databases">
        <title>Phytopthora megakarya and P. palmivora, two closely related causual agents of cacao black pod achieved similar genome size and gene model numbers by different mechanisms.</title>
        <authorList>
            <person name="Ali S."/>
            <person name="Shao J."/>
            <person name="Larry D.J."/>
            <person name="Kronmiller B."/>
            <person name="Shen D."/>
            <person name="Strem M.D."/>
            <person name="Melnick R.L."/>
            <person name="Guiltinan M.J."/>
            <person name="Tyler B.M."/>
            <person name="Meinhardt L.W."/>
            <person name="Bailey B.A."/>
        </authorList>
    </citation>
    <scope>NUCLEOTIDE SEQUENCE [LARGE SCALE GENOMIC DNA]</scope>
    <source>
        <strain evidence="3">zdho120</strain>
    </source>
</reference>
<feature type="compositionally biased region" description="Low complexity" evidence="1">
    <location>
        <begin position="102"/>
        <end position="114"/>
    </location>
</feature>